<evidence type="ECO:0000256" key="3">
    <source>
        <dbReference type="ARBA" id="ARBA00022670"/>
    </source>
</evidence>
<dbReference type="InterPro" id="IPR015063">
    <property type="entry name" value="USP8_dimer"/>
</dbReference>
<dbReference type="PROSITE" id="PS50249">
    <property type="entry name" value="MPN"/>
    <property type="match status" value="1"/>
</dbReference>
<protein>
    <recommendedName>
        <fullName evidence="10">MPN domain-containing protein</fullName>
    </recommendedName>
</protein>
<keyword evidence="4" id="KW-0479">Metal-binding</keyword>
<dbReference type="FunFam" id="3.40.140.10:FF:000033">
    <property type="entry name" value="AMSH-like protease sst2"/>
    <property type="match status" value="1"/>
</dbReference>
<feature type="compositionally biased region" description="Basic and acidic residues" evidence="9">
    <location>
        <begin position="273"/>
        <end position="285"/>
    </location>
</feature>
<keyword evidence="5" id="KW-0833">Ubl conjugation pathway</keyword>
<feature type="region of interest" description="Disordered" evidence="9">
    <location>
        <begin position="170"/>
        <end position="315"/>
    </location>
</feature>
<keyword evidence="8" id="KW-0482">Metalloprotease</keyword>
<keyword evidence="6" id="KW-0378">Hydrolase</keyword>
<dbReference type="CDD" id="cd08066">
    <property type="entry name" value="MPN_AMSH_like"/>
    <property type="match status" value="1"/>
</dbReference>
<feature type="compositionally biased region" description="Pro residues" evidence="9">
    <location>
        <begin position="252"/>
        <end position="270"/>
    </location>
</feature>
<dbReference type="AlphaFoldDB" id="A0AAN7GU79"/>
<evidence type="ECO:0000256" key="5">
    <source>
        <dbReference type="ARBA" id="ARBA00022786"/>
    </source>
</evidence>
<reference evidence="11" key="1">
    <citation type="journal article" date="2023" name="Mol. Phylogenet. Evol.">
        <title>Genome-scale phylogeny and comparative genomics of the fungal order Sordariales.</title>
        <authorList>
            <person name="Hensen N."/>
            <person name="Bonometti L."/>
            <person name="Westerberg I."/>
            <person name="Brannstrom I.O."/>
            <person name="Guillou S."/>
            <person name="Cros-Aarteil S."/>
            <person name="Calhoun S."/>
            <person name="Haridas S."/>
            <person name="Kuo A."/>
            <person name="Mondo S."/>
            <person name="Pangilinan J."/>
            <person name="Riley R."/>
            <person name="LaButti K."/>
            <person name="Andreopoulos B."/>
            <person name="Lipzen A."/>
            <person name="Chen C."/>
            <person name="Yan M."/>
            <person name="Daum C."/>
            <person name="Ng V."/>
            <person name="Clum A."/>
            <person name="Steindorff A."/>
            <person name="Ohm R.A."/>
            <person name="Martin F."/>
            <person name="Silar P."/>
            <person name="Natvig D.O."/>
            <person name="Lalanne C."/>
            <person name="Gautier V."/>
            <person name="Ament-Velasquez S.L."/>
            <person name="Kruys A."/>
            <person name="Hutchinson M.I."/>
            <person name="Powell A.J."/>
            <person name="Barry K."/>
            <person name="Miller A.N."/>
            <person name="Grigoriev I.V."/>
            <person name="Debuchy R."/>
            <person name="Gladieux P."/>
            <person name="Hiltunen Thoren M."/>
            <person name="Johannesson H."/>
        </authorList>
    </citation>
    <scope>NUCLEOTIDE SEQUENCE</scope>
    <source>
        <strain evidence="11">CBS 990.96</strain>
    </source>
</reference>
<keyword evidence="7" id="KW-0862">Zinc</keyword>
<reference evidence="11" key="2">
    <citation type="submission" date="2023-05" db="EMBL/GenBank/DDBJ databases">
        <authorList>
            <consortium name="Lawrence Berkeley National Laboratory"/>
            <person name="Steindorff A."/>
            <person name="Hensen N."/>
            <person name="Bonometti L."/>
            <person name="Westerberg I."/>
            <person name="Brannstrom I.O."/>
            <person name="Guillou S."/>
            <person name="Cros-Aarteil S."/>
            <person name="Calhoun S."/>
            <person name="Haridas S."/>
            <person name="Kuo A."/>
            <person name="Mondo S."/>
            <person name="Pangilinan J."/>
            <person name="Riley R."/>
            <person name="Labutti K."/>
            <person name="Andreopoulos B."/>
            <person name="Lipzen A."/>
            <person name="Chen C."/>
            <person name="Yanf M."/>
            <person name="Daum C."/>
            <person name="Ng V."/>
            <person name="Clum A."/>
            <person name="Ohm R."/>
            <person name="Martin F."/>
            <person name="Silar P."/>
            <person name="Natvig D."/>
            <person name="Lalanne C."/>
            <person name="Gautier V."/>
            <person name="Ament-Velasquez S.L."/>
            <person name="Kruys A."/>
            <person name="Hutchinson M.I."/>
            <person name="Powell A.J."/>
            <person name="Barry K."/>
            <person name="Miller A.N."/>
            <person name="Grigoriev I.V."/>
            <person name="Debuchy R."/>
            <person name="Gladieux P."/>
            <person name="Thoren M.H."/>
            <person name="Johannesson H."/>
        </authorList>
    </citation>
    <scope>NUCLEOTIDE SEQUENCE</scope>
    <source>
        <strain evidence="11">CBS 990.96</strain>
    </source>
</reference>
<name>A0AAN7GU79_9PEZI</name>
<dbReference type="GO" id="GO:0046872">
    <property type="term" value="F:metal ion binding"/>
    <property type="evidence" value="ECO:0007669"/>
    <property type="project" value="UniProtKB-KW"/>
</dbReference>
<evidence type="ECO:0000256" key="4">
    <source>
        <dbReference type="ARBA" id="ARBA00022723"/>
    </source>
</evidence>
<keyword evidence="3" id="KW-0645">Protease</keyword>
<dbReference type="GO" id="GO:0061578">
    <property type="term" value="F:K63-linked deubiquitinase activity"/>
    <property type="evidence" value="ECO:0007669"/>
    <property type="project" value="InterPro"/>
</dbReference>
<gene>
    <name evidence="11" type="ORF">QBC38DRAFT_54731</name>
</gene>
<comment type="similarity">
    <text evidence="2">Belongs to the peptidase M67C family.</text>
</comment>
<evidence type="ECO:0000313" key="12">
    <source>
        <dbReference type="Proteomes" id="UP001301958"/>
    </source>
</evidence>
<evidence type="ECO:0000256" key="9">
    <source>
        <dbReference type="SAM" id="MobiDB-lite"/>
    </source>
</evidence>
<evidence type="ECO:0000256" key="7">
    <source>
        <dbReference type="ARBA" id="ARBA00022833"/>
    </source>
</evidence>
<dbReference type="PANTHER" id="PTHR12947">
    <property type="entry name" value="AMSH-LIKE PROTEASE"/>
    <property type="match status" value="1"/>
</dbReference>
<dbReference type="SMART" id="SM00232">
    <property type="entry name" value="JAB_MPN"/>
    <property type="match status" value="1"/>
</dbReference>
<dbReference type="SUPFAM" id="SSF140856">
    <property type="entry name" value="USP8 N-terminal domain-like"/>
    <property type="match status" value="1"/>
</dbReference>
<dbReference type="Gene3D" id="1.20.58.80">
    <property type="entry name" value="Phosphotransferase system, lactose/cellobiose-type IIA subunit"/>
    <property type="match status" value="1"/>
</dbReference>
<dbReference type="GO" id="GO:0140492">
    <property type="term" value="F:metal-dependent deubiquitinase activity"/>
    <property type="evidence" value="ECO:0007669"/>
    <property type="project" value="InterPro"/>
</dbReference>
<dbReference type="SUPFAM" id="SSF102712">
    <property type="entry name" value="JAB1/MPN domain"/>
    <property type="match status" value="1"/>
</dbReference>
<proteinExistence type="inferred from homology"/>
<dbReference type="Proteomes" id="UP001301958">
    <property type="component" value="Unassembled WGS sequence"/>
</dbReference>
<dbReference type="Pfam" id="PF08969">
    <property type="entry name" value="USP8_dimer"/>
    <property type="match status" value="1"/>
</dbReference>
<dbReference type="GO" id="GO:0006508">
    <property type="term" value="P:proteolysis"/>
    <property type="evidence" value="ECO:0007669"/>
    <property type="project" value="UniProtKB-KW"/>
</dbReference>
<dbReference type="EMBL" id="MU865435">
    <property type="protein sequence ID" value="KAK4223205.1"/>
    <property type="molecule type" value="Genomic_DNA"/>
</dbReference>
<dbReference type="Pfam" id="PF01398">
    <property type="entry name" value="JAB"/>
    <property type="match status" value="1"/>
</dbReference>
<dbReference type="GO" id="GO:0005768">
    <property type="term" value="C:endosome"/>
    <property type="evidence" value="ECO:0007669"/>
    <property type="project" value="TreeGrafter"/>
</dbReference>
<dbReference type="InterPro" id="IPR000555">
    <property type="entry name" value="JAMM/MPN+_dom"/>
</dbReference>
<dbReference type="GO" id="GO:0070536">
    <property type="term" value="P:protein K63-linked deubiquitination"/>
    <property type="evidence" value="ECO:0007669"/>
    <property type="project" value="InterPro"/>
</dbReference>
<dbReference type="PANTHER" id="PTHR12947:SF13">
    <property type="entry name" value="FI19924P1"/>
    <property type="match status" value="1"/>
</dbReference>
<feature type="domain" description="MPN" evidence="10">
    <location>
        <begin position="333"/>
        <end position="460"/>
    </location>
</feature>
<feature type="compositionally biased region" description="Basic and acidic residues" evidence="9">
    <location>
        <begin position="190"/>
        <end position="223"/>
    </location>
</feature>
<organism evidence="11 12">
    <name type="scientific">Podospora fimiseda</name>
    <dbReference type="NCBI Taxonomy" id="252190"/>
    <lineage>
        <taxon>Eukaryota</taxon>
        <taxon>Fungi</taxon>
        <taxon>Dikarya</taxon>
        <taxon>Ascomycota</taxon>
        <taxon>Pezizomycotina</taxon>
        <taxon>Sordariomycetes</taxon>
        <taxon>Sordariomycetidae</taxon>
        <taxon>Sordariales</taxon>
        <taxon>Podosporaceae</taxon>
        <taxon>Podospora</taxon>
    </lineage>
</organism>
<evidence type="ECO:0000256" key="2">
    <source>
        <dbReference type="ARBA" id="ARBA00010981"/>
    </source>
</evidence>
<feature type="compositionally biased region" description="Low complexity" evidence="9">
    <location>
        <begin position="237"/>
        <end position="251"/>
    </location>
</feature>
<evidence type="ECO:0000256" key="1">
    <source>
        <dbReference type="ARBA" id="ARBA00001947"/>
    </source>
</evidence>
<evidence type="ECO:0000256" key="6">
    <source>
        <dbReference type="ARBA" id="ARBA00022801"/>
    </source>
</evidence>
<comment type="caution">
    <text evidence="11">The sequence shown here is derived from an EMBL/GenBank/DDBJ whole genome shotgun (WGS) entry which is preliminary data.</text>
</comment>
<dbReference type="InterPro" id="IPR044098">
    <property type="entry name" value="STAMBP/STALP-like_MPN"/>
</dbReference>
<sequence>MSHSQLAHRPMSVRELADQAAKFTWNPNIGFKFWCRAAETLYQEGKSYLADRNLPQAYVVFFRYSTLVADYLSRHPEAKEPESRRLARPLQRRLERVLELLETIKPEIQESYAEWKKLSVPTDVGQDRGGILDPALAWNRQSPAQILDIRENHDLAVDLAKKEILRRRRRAGSWEADVSKQRESSPTPYIDDRELRRQMEATRHQLDRSSFHDGMDHDDDRDSVVTPTNYSYPSIKRSSSPPRYEYSSLPAPQGPRPLPPRPPKGPPMIPPLSHEKLPARPKKEPLPSIEPYLPDNALPESAPARPPKTVDKPKRVTFRPNRYLENGDPLRPVFLPRNLRDSFLKKASRNTERGLEMCGLLCGEVINNALFITHLLIPDQTCTANTCDTESEEDIWQFCDSENVIIIGWIHTHPTQTCFLSSRDLHTHAGYQATLTESVAIVCAPRFEPSWGVFRLTNPPGLDEILRCQKPEVFHEHTCKNPYVEAFEPGGHVHEANLDFKVTDLRKSV</sequence>
<dbReference type="InterPro" id="IPR037518">
    <property type="entry name" value="MPN"/>
</dbReference>
<keyword evidence="12" id="KW-1185">Reference proteome</keyword>
<evidence type="ECO:0000259" key="10">
    <source>
        <dbReference type="PROSITE" id="PS50249"/>
    </source>
</evidence>
<evidence type="ECO:0000313" key="11">
    <source>
        <dbReference type="EMBL" id="KAK4223205.1"/>
    </source>
</evidence>
<accession>A0AAN7GU79</accession>
<dbReference type="GO" id="GO:0016020">
    <property type="term" value="C:membrane"/>
    <property type="evidence" value="ECO:0007669"/>
    <property type="project" value="TreeGrafter"/>
</dbReference>
<dbReference type="Gene3D" id="3.40.140.10">
    <property type="entry name" value="Cytidine Deaminase, domain 2"/>
    <property type="match status" value="1"/>
</dbReference>
<comment type="cofactor">
    <cofactor evidence="1">
        <name>Zn(2+)</name>
        <dbReference type="ChEBI" id="CHEBI:29105"/>
    </cofactor>
</comment>
<evidence type="ECO:0000256" key="8">
    <source>
        <dbReference type="ARBA" id="ARBA00023049"/>
    </source>
</evidence>